<feature type="chain" id="PRO_5019810655" evidence="1">
    <location>
        <begin position="22"/>
        <end position="266"/>
    </location>
</feature>
<gene>
    <name evidence="2" type="ORF">BDD43_1372</name>
</gene>
<accession>A0A495IWW4</accession>
<evidence type="ECO:0000313" key="2">
    <source>
        <dbReference type="EMBL" id="RKR81227.1"/>
    </source>
</evidence>
<proteinExistence type="predicted"/>
<organism evidence="2 3">
    <name type="scientific">Mucilaginibacter gracilis</name>
    <dbReference type="NCBI Taxonomy" id="423350"/>
    <lineage>
        <taxon>Bacteria</taxon>
        <taxon>Pseudomonadati</taxon>
        <taxon>Bacteroidota</taxon>
        <taxon>Sphingobacteriia</taxon>
        <taxon>Sphingobacteriales</taxon>
        <taxon>Sphingobacteriaceae</taxon>
        <taxon>Mucilaginibacter</taxon>
    </lineage>
</organism>
<evidence type="ECO:0000256" key="1">
    <source>
        <dbReference type="SAM" id="SignalP"/>
    </source>
</evidence>
<dbReference type="Pfam" id="PF13645">
    <property type="entry name" value="YkuD_2"/>
    <property type="match status" value="1"/>
</dbReference>
<dbReference type="AlphaFoldDB" id="A0A495IWW4"/>
<keyword evidence="1" id="KW-0732">Signal</keyword>
<dbReference type="PANTHER" id="PTHR38477">
    <property type="entry name" value="HYPOTHETICAL EXPORTED PROTEIN"/>
    <property type="match status" value="1"/>
</dbReference>
<dbReference type="OrthoDB" id="9815195at2"/>
<dbReference type="EMBL" id="RBKU01000001">
    <property type="protein sequence ID" value="RKR81227.1"/>
    <property type="molecule type" value="Genomic_DNA"/>
</dbReference>
<feature type="signal peptide" evidence="1">
    <location>
        <begin position="1"/>
        <end position="21"/>
    </location>
</feature>
<dbReference type="PANTHER" id="PTHR38477:SF1">
    <property type="entry name" value="MUREIN L,D-TRANSPEPTIDASE CATALYTIC DOMAIN FAMILY PROTEIN"/>
    <property type="match status" value="1"/>
</dbReference>
<name>A0A495IWW4_9SPHI</name>
<reference evidence="2 3" key="1">
    <citation type="submission" date="2018-10" db="EMBL/GenBank/DDBJ databases">
        <title>Genomic Encyclopedia of Archaeal and Bacterial Type Strains, Phase II (KMG-II): from individual species to whole genera.</title>
        <authorList>
            <person name="Goeker M."/>
        </authorList>
    </citation>
    <scope>NUCLEOTIDE SEQUENCE [LARGE SCALE GENOMIC DNA]</scope>
    <source>
        <strain evidence="2 3">DSM 18602</strain>
    </source>
</reference>
<dbReference type="RefSeq" id="WP_121196945.1">
    <property type="nucleotide sequence ID" value="NZ_RBKU01000001.1"/>
</dbReference>
<keyword evidence="3" id="KW-1185">Reference proteome</keyword>
<comment type="caution">
    <text evidence="2">The sequence shown here is derived from an EMBL/GenBank/DDBJ whole genome shotgun (WGS) entry which is preliminary data.</text>
</comment>
<protein>
    <submittedName>
        <fullName evidence="2">L,D-transpeptidase-like protein</fullName>
    </submittedName>
</protein>
<sequence length="266" mass="29203">MIKSFLWIPCAFFAVSLTLNSPVYTPNSFSLKDSTENSSVSLASRLFNHYVDNIYQTCALQNSGLDVAVLKKAITGYYNLKLADKITSNSCIITIVDLAKSSCTKRMWIIDLQKQKLLLNTWVAHGQNSGADVASHFSNNVDSFESSIGFYVTDKVYMGKHGRSLKLNGMDEGFNDRANERDIVLHAAPYVCEASIKELGRLGRSQGCPAVSPLLANKIIDTIKGKNLLFINGNDGSYSSKYLNPDMAVRIAFQDNDSASSANAML</sequence>
<evidence type="ECO:0000313" key="3">
    <source>
        <dbReference type="Proteomes" id="UP000268007"/>
    </source>
</evidence>
<dbReference type="InterPro" id="IPR032676">
    <property type="entry name" value="YkuD_2"/>
</dbReference>
<dbReference type="Proteomes" id="UP000268007">
    <property type="component" value="Unassembled WGS sequence"/>
</dbReference>